<name>A0ABN6T4F9_9MOLU</name>
<evidence type="ECO:0000313" key="2">
    <source>
        <dbReference type="EMBL" id="BDT03925.1"/>
    </source>
</evidence>
<organism evidence="2 3">
    <name type="scientific">Spiroplasma ixodetis</name>
    <dbReference type="NCBI Taxonomy" id="2141"/>
    <lineage>
        <taxon>Bacteria</taxon>
        <taxon>Bacillati</taxon>
        <taxon>Mycoplasmatota</taxon>
        <taxon>Mollicutes</taxon>
        <taxon>Entomoplasmatales</taxon>
        <taxon>Spiroplasmataceae</taxon>
        <taxon>Spiroplasma</taxon>
    </lineage>
</organism>
<dbReference type="SMART" id="SM01126">
    <property type="entry name" value="DDE_Tnp_IS1595"/>
    <property type="match status" value="1"/>
</dbReference>
<dbReference type="PANTHER" id="PTHR47163:SF2">
    <property type="entry name" value="SI:DKEY-17M8.2"/>
    <property type="match status" value="1"/>
</dbReference>
<keyword evidence="3" id="KW-1185">Reference proteome</keyword>
<evidence type="ECO:0000313" key="3">
    <source>
        <dbReference type="Proteomes" id="UP001163387"/>
    </source>
</evidence>
<sequence>MKLNEFNNAFQTEQQCLAYIANLKENKCIRCFNFNLNTSDLKRMRCLKCNQTFSILTGTIFSRSQTSLTSWFYLIFRWINTKHGIPSTDIAKELGVTLKTAWRMTHKIRTRIAKQKPQFIVEGTVQIDEMYLSHMGFKKQGRSLVNKTLIVGIYQKTTNNLTDFSPHVLVEGIMKLNEFNNAFQTEQQCLAYIANLKENKCIRCFSFNLNTSDLKRMRCLKCNQTFSILTGTIFSRSQTSLTSWFYLIFRWINTKHGIPSTDIAKELGVTLKTAWRMTHKIRTRIAKQKPQFIVEGTVQIDEMYLSHMGFKKQGRSLVNKTLIVGIYQKTTNNLIVKVLKNAKSKNLLQFAKNHISSKCLVYTDSWKGYCDFKSVFTKHETVNHQDGYVSKIGVNTNQIESVWKHIRRTFKTHIKVAKHHVHLYAKEAAYKFNKIPSFETVILCLI</sequence>
<proteinExistence type="predicted"/>
<dbReference type="EMBL" id="AP026933">
    <property type="protein sequence ID" value="BDT03925.1"/>
    <property type="molecule type" value="Genomic_DNA"/>
</dbReference>
<gene>
    <name evidence="2" type="ORF">SHM_15710</name>
</gene>
<dbReference type="RefSeq" id="WP_281747904.1">
    <property type="nucleotide sequence ID" value="NZ_AP026933.1"/>
</dbReference>
<dbReference type="InterPro" id="IPR053164">
    <property type="entry name" value="IS1016-like_transposase"/>
</dbReference>
<protein>
    <recommendedName>
        <fullName evidence="1">ISXO2-like transposase domain-containing protein</fullName>
    </recommendedName>
</protein>
<evidence type="ECO:0000259" key="1">
    <source>
        <dbReference type="SMART" id="SM01126"/>
    </source>
</evidence>
<accession>A0ABN6T4F9</accession>
<dbReference type="NCBIfam" id="NF033547">
    <property type="entry name" value="transpos_IS1595"/>
    <property type="match status" value="1"/>
</dbReference>
<dbReference type="Proteomes" id="UP001163387">
    <property type="component" value="Chromosome"/>
</dbReference>
<dbReference type="InterPro" id="IPR024445">
    <property type="entry name" value="Tnp_ISXO2-like"/>
</dbReference>
<dbReference type="PANTHER" id="PTHR47163">
    <property type="entry name" value="DDE_TNP_IS1595 DOMAIN-CONTAINING PROTEIN"/>
    <property type="match status" value="1"/>
</dbReference>
<feature type="domain" description="ISXO2-like transposase" evidence="1">
    <location>
        <begin position="293"/>
        <end position="433"/>
    </location>
</feature>
<dbReference type="Pfam" id="PF12762">
    <property type="entry name" value="DDE_Tnp_IS1595"/>
    <property type="match status" value="1"/>
</dbReference>
<reference evidence="2 3" key="1">
    <citation type="journal article" date="2022" name="Front. Microbiol.">
        <title>Male-killing mechanisms vary between Spiroplasma species.</title>
        <authorList>
            <person name="Arai H."/>
            <person name="Inoue M."/>
            <person name="Kageyama D."/>
        </authorList>
    </citation>
    <scope>NUCLEOTIDE SEQUENCE [LARGE SCALE GENOMIC DNA]</scope>
    <source>
        <strain evidence="3">sHm</strain>
    </source>
</reference>